<dbReference type="GO" id="GO:0004497">
    <property type="term" value="F:monooxygenase activity"/>
    <property type="evidence" value="ECO:0007669"/>
    <property type="project" value="UniProtKB-KW"/>
</dbReference>
<dbReference type="STRING" id="640635.SAMN04489806_0652"/>
<dbReference type="GO" id="GO:0005506">
    <property type="term" value="F:iron ion binding"/>
    <property type="evidence" value="ECO:0007669"/>
    <property type="project" value="InterPro"/>
</dbReference>
<dbReference type="SUPFAM" id="SSF48264">
    <property type="entry name" value="Cytochrome P450"/>
    <property type="match status" value="1"/>
</dbReference>
<protein>
    <submittedName>
        <fullName evidence="9">Fatty-acid peroxygenase</fullName>
    </submittedName>
</protein>
<dbReference type="PANTHER" id="PTHR24286:SF24">
    <property type="entry name" value="LANOSTEROL 14-ALPHA DEMETHYLASE"/>
    <property type="match status" value="1"/>
</dbReference>
<dbReference type="InterPro" id="IPR036396">
    <property type="entry name" value="Cyt_P450_sf"/>
</dbReference>
<keyword evidence="6 8" id="KW-0408">Iron</keyword>
<evidence type="ECO:0000256" key="4">
    <source>
        <dbReference type="ARBA" id="ARBA00022723"/>
    </source>
</evidence>
<gene>
    <name evidence="9" type="ORF">SAMN04489806_0652</name>
</gene>
<keyword evidence="4 8" id="KW-0479">Metal-binding</keyword>
<keyword evidence="3 8" id="KW-0349">Heme</keyword>
<dbReference type="GO" id="GO:0016705">
    <property type="term" value="F:oxidoreductase activity, acting on paired donors, with incorporation or reduction of molecular oxygen"/>
    <property type="evidence" value="ECO:0007669"/>
    <property type="project" value="InterPro"/>
</dbReference>
<keyword evidence="10" id="KW-1185">Reference proteome</keyword>
<dbReference type="RefSeq" id="WP_091179761.1">
    <property type="nucleotide sequence ID" value="NZ_FNRY01000001.1"/>
</dbReference>
<dbReference type="OrthoDB" id="9764248at2"/>
<comment type="similarity">
    <text evidence="2">Belongs to the cytochrome P450 family.</text>
</comment>
<dbReference type="GO" id="GO:0020037">
    <property type="term" value="F:heme binding"/>
    <property type="evidence" value="ECO:0007669"/>
    <property type="project" value="InterPro"/>
</dbReference>
<dbReference type="CDD" id="cd11067">
    <property type="entry name" value="CYP152"/>
    <property type="match status" value="1"/>
</dbReference>
<dbReference type="GO" id="GO:0016125">
    <property type="term" value="P:sterol metabolic process"/>
    <property type="evidence" value="ECO:0007669"/>
    <property type="project" value="TreeGrafter"/>
</dbReference>
<keyword evidence="7" id="KW-0503">Monooxygenase</keyword>
<evidence type="ECO:0000313" key="10">
    <source>
        <dbReference type="Proteomes" id="UP000199183"/>
    </source>
</evidence>
<comment type="cofactor">
    <cofactor evidence="1 8">
        <name>heme</name>
        <dbReference type="ChEBI" id="CHEBI:30413"/>
    </cofactor>
</comment>
<dbReference type="InterPro" id="IPR001128">
    <property type="entry name" value="Cyt_P450"/>
</dbReference>
<evidence type="ECO:0000256" key="3">
    <source>
        <dbReference type="ARBA" id="ARBA00022617"/>
    </source>
</evidence>
<dbReference type="PANTHER" id="PTHR24286">
    <property type="entry name" value="CYTOCHROME P450 26"/>
    <property type="match status" value="1"/>
</dbReference>
<dbReference type="Pfam" id="PF00067">
    <property type="entry name" value="p450"/>
    <property type="match status" value="1"/>
</dbReference>
<accession>A0A1H4JEA1</accession>
<evidence type="ECO:0000256" key="8">
    <source>
        <dbReference type="PIRSR" id="PIRSR602401-1"/>
    </source>
</evidence>
<keyword evidence="5" id="KW-0560">Oxidoreductase</keyword>
<name>A0A1H4JEA1_9MICO</name>
<proteinExistence type="inferred from homology"/>
<reference evidence="9 10" key="1">
    <citation type="submission" date="2016-10" db="EMBL/GenBank/DDBJ databases">
        <authorList>
            <person name="de Groot N.N."/>
        </authorList>
    </citation>
    <scope>NUCLEOTIDE SEQUENCE [LARGE SCALE GENOMIC DNA]</scope>
    <source>
        <strain evidence="9 10">DSM 21799</strain>
    </source>
</reference>
<sequence>MSPKGTATAFPRAELDATAALLRDGYAFGTRRFDRLRTDVFTTRLLGRSATVVRGADAAEMFYGDDRFGRERSMPASVVALLQDEGSVQSLTGAEHHHRKSLFVRLLSDEAELDAVAEIFTEEWLASFRNVNRIELQAALVPLLTRTALRWVGIDPASVDVAALGDSLSAMIVDAGRFGPANWATRLRRRRVEEWATAYIESLRREHSDQATPAAEFALARDLSGALLPAEVAGIELINVLRPTVAIGRFIVFAALALHRSREWAEKVRDQPELILPFVQEVRRFFPFFPVIGGRALKPFTWRDTPFAADDWVVLDLYATNHDAQIWRHPEQFSPERFIDWEGDPYTLIPQGAGEVATGHRCPGERATIRIMCEAVRLLTTRTRYVVPSQRLEISLRTFPAAPYSGFIMTGVRSA</sequence>
<evidence type="ECO:0000256" key="1">
    <source>
        <dbReference type="ARBA" id="ARBA00001971"/>
    </source>
</evidence>
<dbReference type="PRINTS" id="PR00463">
    <property type="entry name" value="EP450I"/>
</dbReference>
<dbReference type="Gene3D" id="1.10.630.10">
    <property type="entry name" value="Cytochrome P450"/>
    <property type="match status" value="1"/>
</dbReference>
<evidence type="ECO:0000256" key="2">
    <source>
        <dbReference type="ARBA" id="ARBA00010617"/>
    </source>
</evidence>
<evidence type="ECO:0000256" key="7">
    <source>
        <dbReference type="ARBA" id="ARBA00023033"/>
    </source>
</evidence>
<evidence type="ECO:0000256" key="6">
    <source>
        <dbReference type="ARBA" id="ARBA00023004"/>
    </source>
</evidence>
<organism evidence="9 10">
    <name type="scientific">Paramicrobacterium humi</name>
    <dbReference type="NCBI Taxonomy" id="640635"/>
    <lineage>
        <taxon>Bacteria</taxon>
        <taxon>Bacillati</taxon>
        <taxon>Actinomycetota</taxon>
        <taxon>Actinomycetes</taxon>
        <taxon>Micrococcales</taxon>
        <taxon>Microbacteriaceae</taxon>
        <taxon>Paramicrobacterium</taxon>
    </lineage>
</organism>
<dbReference type="InterPro" id="IPR002401">
    <property type="entry name" value="Cyt_P450_E_grp-I"/>
</dbReference>
<dbReference type="EMBL" id="FNRY01000001">
    <property type="protein sequence ID" value="SEB44541.1"/>
    <property type="molecule type" value="Genomic_DNA"/>
</dbReference>
<dbReference type="AlphaFoldDB" id="A0A1H4JEA1"/>
<feature type="binding site" description="axial binding residue" evidence="8">
    <location>
        <position position="362"/>
    </location>
    <ligand>
        <name>heme</name>
        <dbReference type="ChEBI" id="CHEBI:30413"/>
    </ligand>
    <ligandPart>
        <name>Fe</name>
        <dbReference type="ChEBI" id="CHEBI:18248"/>
    </ligandPart>
</feature>
<evidence type="ECO:0000256" key="5">
    <source>
        <dbReference type="ARBA" id="ARBA00023002"/>
    </source>
</evidence>
<dbReference type="Proteomes" id="UP000199183">
    <property type="component" value="Unassembled WGS sequence"/>
</dbReference>
<evidence type="ECO:0000313" key="9">
    <source>
        <dbReference type="EMBL" id="SEB44541.1"/>
    </source>
</evidence>